<dbReference type="Proteomes" id="UP000031838">
    <property type="component" value="Chromosome 1"/>
</dbReference>
<dbReference type="AlphaFoldDB" id="A0A0B6S112"/>
<name>A0A0B6S112_BURPL</name>
<dbReference type="KEGG" id="bgp:BGL_1c13850"/>
<evidence type="ECO:0000256" key="1">
    <source>
        <dbReference type="SAM" id="MobiDB-lite"/>
    </source>
</evidence>
<evidence type="ECO:0000313" key="3">
    <source>
        <dbReference type="Proteomes" id="UP000031838"/>
    </source>
</evidence>
<dbReference type="RefSeq" id="WP_042624538.1">
    <property type="nucleotide sequence ID" value="NZ_CP002580.1"/>
</dbReference>
<protein>
    <submittedName>
        <fullName evidence="2">Uncharacterized protein</fullName>
    </submittedName>
</protein>
<dbReference type="EMBL" id="CP002580">
    <property type="protein sequence ID" value="AJK45901.1"/>
    <property type="molecule type" value="Genomic_DNA"/>
</dbReference>
<accession>A0A0B6S112</accession>
<dbReference type="HOGENOM" id="CLU_1425552_0_0_4"/>
<sequence>MKTNSIAPADRRLRGLVADLANRGAEDIEAVWHALSASERAQLRPLLVDAAALRPVAPDTFESMLLPAPASAEVRQDPGLRDAVDAPMLPIGRLAGHWPDALLARLAGCLDEAQRERCLAVHPQWRLRAAAPLAPRAREALLKAARDAVEALPDNLRDGPAPAASATKTPAPAPRSWARRLLVSLRGGRA</sequence>
<keyword evidence="3" id="KW-1185">Reference proteome</keyword>
<feature type="region of interest" description="Disordered" evidence="1">
    <location>
        <begin position="153"/>
        <end position="174"/>
    </location>
</feature>
<organism evidence="2 3">
    <name type="scientific">Burkholderia plantarii</name>
    <dbReference type="NCBI Taxonomy" id="41899"/>
    <lineage>
        <taxon>Bacteria</taxon>
        <taxon>Pseudomonadati</taxon>
        <taxon>Pseudomonadota</taxon>
        <taxon>Betaproteobacteria</taxon>
        <taxon>Burkholderiales</taxon>
        <taxon>Burkholderiaceae</taxon>
        <taxon>Burkholderia</taxon>
    </lineage>
</organism>
<proteinExistence type="predicted"/>
<gene>
    <name evidence="2" type="ORF">BGL_1c13850</name>
</gene>
<reference evidence="2 3" key="2">
    <citation type="journal article" date="2016" name="Appl. Microbiol. Biotechnol.">
        <title>Mutations improving production and secretion of extracellular lipase by Burkholderia glumae PG1.</title>
        <authorList>
            <person name="Knapp A."/>
            <person name="Voget S."/>
            <person name="Gao R."/>
            <person name="Zaburannyi N."/>
            <person name="Krysciak D."/>
            <person name="Breuer M."/>
            <person name="Hauer B."/>
            <person name="Streit W.R."/>
            <person name="Muller R."/>
            <person name="Daniel R."/>
            <person name="Jaeger K.E."/>
        </authorList>
    </citation>
    <scope>NUCLEOTIDE SEQUENCE [LARGE SCALE GENOMIC DNA]</scope>
    <source>
        <strain evidence="2 3">PG1</strain>
    </source>
</reference>
<dbReference type="OrthoDB" id="9135718at2"/>
<evidence type="ECO:0000313" key="2">
    <source>
        <dbReference type="EMBL" id="AJK45901.1"/>
    </source>
</evidence>
<reference evidence="3" key="1">
    <citation type="submission" date="2011-03" db="EMBL/GenBank/DDBJ databases">
        <authorList>
            <person name="Voget S."/>
            <person name="Streit W.R."/>
            <person name="Jaeger K.E."/>
            <person name="Daniel R."/>
        </authorList>
    </citation>
    <scope>NUCLEOTIDE SEQUENCE [LARGE SCALE GENOMIC DNA]</scope>
    <source>
        <strain evidence="3">PG1</strain>
    </source>
</reference>
<feature type="compositionally biased region" description="Low complexity" evidence="1">
    <location>
        <begin position="160"/>
        <end position="170"/>
    </location>
</feature>